<accession>A0A813HQY6</accession>
<name>A0A813HQY6_POLGL</name>
<evidence type="ECO:0000313" key="1">
    <source>
        <dbReference type="EMBL" id="CAE8639916.1"/>
    </source>
</evidence>
<keyword evidence="2" id="KW-1185">Reference proteome</keyword>
<dbReference type="Proteomes" id="UP000654075">
    <property type="component" value="Unassembled WGS sequence"/>
</dbReference>
<evidence type="ECO:0000313" key="2">
    <source>
        <dbReference type="Proteomes" id="UP000654075"/>
    </source>
</evidence>
<dbReference type="EMBL" id="CAJNNV010032413">
    <property type="protein sequence ID" value="CAE8639916.1"/>
    <property type="molecule type" value="Genomic_DNA"/>
</dbReference>
<protein>
    <submittedName>
        <fullName evidence="1">Uncharacterized protein</fullName>
    </submittedName>
</protein>
<gene>
    <name evidence="1" type="ORF">PGLA1383_LOCUS54892</name>
</gene>
<proteinExistence type="predicted"/>
<comment type="caution">
    <text evidence="1">The sequence shown here is derived from an EMBL/GenBank/DDBJ whole genome shotgun (WGS) entry which is preliminary data.</text>
</comment>
<dbReference type="AlphaFoldDB" id="A0A813HQY6"/>
<organism evidence="1 2">
    <name type="scientific">Polarella glacialis</name>
    <name type="common">Dinoflagellate</name>
    <dbReference type="NCBI Taxonomy" id="89957"/>
    <lineage>
        <taxon>Eukaryota</taxon>
        <taxon>Sar</taxon>
        <taxon>Alveolata</taxon>
        <taxon>Dinophyceae</taxon>
        <taxon>Suessiales</taxon>
        <taxon>Suessiaceae</taxon>
        <taxon>Polarella</taxon>
    </lineage>
</organism>
<sequence length="143" mass="15310">MTNRTLDNMRWAEVISRGDRAHVFHSLNVSKKDPAVWRTPWSTTRCAYAAGDALIATNQRNAGGAAGLPMSLFSYKLFGGGGGPKNLTSLAPGIQVVDRPQSAGPSKIFLLLLRATPLTSPLQTFLTGPSLRRLLSLLCLSGC</sequence>
<reference evidence="1" key="1">
    <citation type="submission" date="2021-02" db="EMBL/GenBank/DDBJ databases">
        <authorList>
            <person name="Dougan E. K."/>
            <person name="Rhodes N."/>
            <person name="Thang M."/>
            <person name="Chan C."/>
        </authorList>
    </citation>
    <scope>NUCLEOTIDE SEQUENCE</scope>
</reference>